<dbReference type="KEGG" id="dzi:111299001"/>
<feature type="compositionally biased region" description="Basic residues" evidence="1">
    <location>
        <begin position="1"/>
        <end position="11"/>
    </location>
</feature>
<feature type="compositionally biased region" description="Low complexity" evidence="1">
    <location>
        <begin position="12"/>
        <end position="29"/>
    </location>
</feature>
<reference evidence="4" key="1">
    <citation type="submission" date="2025-08" db="UniProtKB">
        <authorList>
            <consortium name="RefSeq"/>
        </authorList>
    </citation>
    <scope>IDENTIFICATION</scope>
    <source>
        <tissue evidence="4">Fruit stalk</tissue>
    </source>
</reference>
<feature type="domain" description="G-patch" evidence="2">
    <location>
        <begin position="639"/>
        <end position="685"/>
    </location>
</feature>
<gene>
    <name evidence="4" type="primary">LOC111299001</name>
</gene>
<dbReference type="CDD" id="cd02646">
    <property type="entry name" value="R3H_G-patch"/>
    <property type="match status" value="1"/>
</dbReference>
<dbReference type="GeneID" id="111299001"/>
<dbReference type="PANTHER" id="PTHR47423">
    <property type="entry name" value="G-PATCH DOMAIN CONTAINING PROTEIN"/>
    <property type="match status" value="1"/>
</dbReference>
<evidence type="ECO:0000259" key="2">
    <source>
        <dbReference type="PROSITE" id="PS50174"/>
    </source>
</evidence>
<dbReference type="RefSeq" id="XP_022749573.1">
    <property type="nucleotide sequence ID" value="XM_022893838.1"/>
</dbReference>
<protein>
    <submittedName>
        <fullName evidence="4">Uncharacterized protein LOC111299001 isoform X1</fullName>
    </submittedName>
</protein>
<evidence type="ECO:0000313" key="3">
    <source>
        <dbReference type="Proteomes" id="UP000515121"/>
    </source>
</evidence>
<organism evidence="3 4">
    <name type="scientific">Durio zibethinus</name>
    <name type="common">Durian</name>
    <dbReference type="NCBI Taxonomy" id="66656"/>
    <lineage>
        <taxon>Eukaryota</taxon>
        <taxon>Viridiplantae</taxon>
        <taxon>Streptophyta</taxon>
        <taxon>Embryophyta</taxon>
        <taxon>Tracheophyta</taxon>
        <taxon>Spermatophyta</taxon>
        <taxon>Magnoliopsida</taxon>
        <taxon>eudicotyledons</taxon>
        <taxon>Gunneridae</taxon>
        <taxon>Pentapetalae</taxon>
        <taxon>rosids</taxon>
        <taxon>malvids</taxon>
        <taxon>Malvales</taxon>
        <taxon>Malvaceae</taxon>
        <taxon>Helicteroideae</taxon>
        <taxon>Durio</taxon>
    </lineage>
</organism>
<dbReference type="InterPro" id="IPR034082">
    <property type="entry name" value="R3H_G-patch"/>
</dbReference>
<feature type="region of interest" description="Disordered" evidence="1">
    <location>
        <begin position="195"/>
        <end position="229"/>
    </location>
</feature>
<feature type="region of interest" description="Disordered" evidence="1">
    <location>
        <begin position="561"/>
        <end position="589"/>
    </location>
</feature>
<feature type="compositionally biased region" description="Low complexity" evidence="1">
    <location>
        <begin position="85"/>
        <end position="98"/>
    </location>
</feature>
<dbReference type="SMART" id="SM00443">
    <property type="entry name" value="G_patch"/>
    <property type="match status" value="2"/>
</dbReference>
<evidence type="ECO:0000256" key="1">
    <source>
        <dbReference type="SAM" id="MobiDB-lite"/>
    </source>
</evidence>
<feature type="domain" description="G-patch" evidence="2">
    <location>
        <begin position="727"/>
        <end position="772"/>
    </location>
</feature>
<dbReference type="GO" id="GO:0003676">
    <property type="term" value="F:nucleic acid binding"/>
    <property type="evidence" value="ECO:0007669"/>
    <property type="project" value="InterPro"/>
</dbReference>
<proteinExistence type="predicted"/>
<dbReference type="OrthoDB" id="29523at2759"/>
<dbReference type="InterPro" id="IPR001374">
    <property type="entry name" value="R3H_dom"/>
</dbReference>
<feature type="region of interest" description="Disordered" evidence="1">
    <location>
        <begin position="1"/>
        <end position="50"/>
    </location>
</feature>
<dbReference type="PROSITE" id="PS50174">
    <property type="entry name" value="G_PATCH"/>
    <property type="match status" value="2"/>
</dbReference>
<feature type="region of interest" description="Disordered" evidence="1">
    <location>
        <begin position="62"/>
        <end position="98"/>
    </location>
</feature>
<evidence type="ECO:0000313" key="4">
    <source>
        <dbReference type="RefSeq" id="XP_022749573.1"/>
    </source>
</evidence>
<dbReference type="PANTHER" id="PTHR47423:SF2">
    <property type="entry name" value="PROTEIN SQS1"/>
    <property type="match status" value="1"/>
</dbReference>
<feature type="region of interest" description="Disordered" evidence="1">
    <location>
        <begin position="256"/>
        <end position="304"/>
    </location>
</feature>
<dbReference type="InterPro" id="IPR000467">
    <property type="entry name" value="G_patch_dom"/>
</dbReference>
<dbReference type="AlphaFoldDB" id="A0A6P5Z9V4"/>
<dbReference type="Proteomes" id="UP000515121">
    <property type="component" value="Unplaced"/>
</dbReference>
<keyword evidence="3" id="KW-1185">Reference proteome</keyword>
<accession>A0A6P5Z9V4</accession>
<dbReference type="Pfam" id="PF01585">
    <property type="entry name" value="G-patch"/>
    <property type="match status" value="2"/>
</dbReference>
<name>A0A6P5Z9V4_DURZI</name>
<sequence length="772" mass="84151">MGGGGNKRRSNNNRNKNNSYNNNNNNNKTKSSRGRSRTDPKSSSTRIRNSLFVEGGLLSDWQLDSRGRNRNGNSNSGLNPDRAKASASKNGSSMKSGGSFIRYEYPSLDIQDPESSVQVHRGDNKVDESHPIVLVDSKETQIIAYMDQNTPPKPSHVNYTYEYSSDFVLGDSSHGGLGFDVESEATPSGTESCMKQMEEQKGACSNLSSSGKEMDADDNHSNNGKVDDDEELFSDELSPKKNSGFLSIGGVKLYTKDMSDGETEEDYDRESLDDESPETTDQEQQDGVYGSDASEVLSDDDSDIDEEVAVDYLEGIGGEDSVLDTMWLVGQPLDELNDDSSSSSSFDETLEKLGGIALQDASREYGIQKNQSRKKYSGGAKDAWSPALDGLVLAKEPRTVSAKKKHVARFPRSWPLQEQKSKHSQKFPGEKKNHRKEMIAVKRRERMLRRGVDLWQINSKLEQIVLDGVDMFAFQPMHHWDCSQVRRLAAIYRLSSGCQGSGKKRFVTVTRTQYTSLPSSSDKLRLEKLIGAGEGDADFAVNEGFNITALGAGRTRAQKVAERSGMKKVNSSTIDESSEKKRSGKKSSYASQPISFISSGLLPSDAVEIRTMDSEGTTETSEHKGIISSAKFGAFEVHTKGFGSKMMAKMGFVEGGGLGKDGQGMAQAIEVIRRPKSLGLGVNFSNANSDSEKVHGKTNGASENCMKGFGESSRGQHKSFGAFEKHTKGFGSKMMGKMGFVEGMGLGKDSQGIVNPLVAVRLPKSLGLGANR</sequence>
<feature type="compositionally biased region" description="Acidic residues" evidence="1">
    <location>
        <begin position="260"/>
        <end position="284"/>
    </location>
</feature>
<dbReference type="Pfam" id="PF01424">
    <property type="entry name" value="R3H"/>
    <property type="match status" value="1"/>
</dbReference>